<dbReference type="Pfam" id="PF00126">
    <property type="entry name" value="HTH_1"/>
    <property type="match status" value="1"/>
</dbReference>
<dbReference type="PRINTS" id="PR00039">
    <property type="entry name" value="HTHLYSR"/>
</dbReference>
<comment type="similarity">
    <text evidence="1">Belongs to the LysR transcriptional regulatory family.</text>
</comment>
<dbReference type="PANTHER" id="PTHR30537">
    <property type="entry name" value="HTH-TYPE TRANSCRIPTIONAL REGULATOR"/>
    <property type="match status" value="1"/>
</dbReference>
<dbReference type="InterPro" id="IPR058163">
    <property type="entry name" value="LysR-type_TF_proteobact-type"/>
</dbReference>
<dbReference type="PROSITE" id="PS50931">
    <property type="entry name" value="HTH_LYSR"/>
    <property type="match status" value="1"/>
</dbReference>
<reference evidence="8" key="1">
    <citation type="submission" date="2017-11" db="EMBL/GenBank/DDBJ databases">
        <title>Genome sequence of Pantoea sp. MSR2.</title>
        <authorList>
            <person name="Nascimento F.X."/>
        </authorList>
    </citation>
    <scope>NUCLEOTIDE SEQUENCE [LARGE SCALE GENOMIC DNA]</scope>
    <source>
        <strain evidence="8">MSR2</strain>
    </source>
</reference>
<dbReference type="InterPro" id="IPR005119">
    <property type="entry name" value="LysR_subst-bd"/>
</dbReference>
<dbReference type="GO" id="GO:0006351">
    <property type="term" value="P:DNA-templated transcription"/>
    <property type="evidence" value="ECO:0007669"/>
    <property type="project" value="TreeGrafter"/>
</dbReference>
<dbReference type="InterPro" id="IPR036390">
    <property type="entry name" value="WH_DNA-bd_sf"/>
</dbReference>
<dbReference type="GO" id="GO:0003700">
    <property type="term" value="F:DNA-binding transcription factor activity"/>
    <property type="evidence" value="ECO:0007669"/>
    <property type="project" value="InterPro"/>
</dbReference>
<evidence type="ECO:0000256" key="1">
    <source>
        <dbReference type="ARBA" id="ARBA00009437"/>
    </source>
</evidence>
<dbReference type="EMBL" id="CP024636">
    <property type="protein sequence ID" value="QGR06690.1"/>
    <property type="molecule type" value="Genomic_DNA"/>
</dbReference>
<dbReference type="EMBL" id="JAUOOM010000002">
    <property type="protein sequence ID" value="MDO6405670.1"/>
    <property type="molecule type" value="Genomic_DNA"/>
</dbReference>
<dbReference type="AlphaFoldDB" id="A0AAP9H4P5"/>
<evidence type="ECO:0000313" key="7">
    <source>
        <dbReference type="EMBL" id="QGR06690.1"/>
    </source>
</evidence>
<name>A0AAP9H4P5_9GAMM</name>
<dbReference type="SUPFAM" id="SSF46785">
    <property type="entry name" value="Winged helix' DNA-binding domain"/>
    <property type="match status" value="1"/>
</dbReference>
<feature type="domain" description="HTH lysR-type" evidence="5">
    <location>
        <begin position="1"/>
        <end position="61"/>
    </location>
</feature>
<dbReference type="InterPro" id="IPR036388">
    <property type="entry name" value="WH-like_DNA-bd_sf"/>
</dbReference>
<proteinExistence type="inferred from homology"/>
<dbReference type="GO" id="GO:0043565">
    <property type="term" value="F:sequence-specific DNA binding"/>
    <property type="evidence" value="ECO:0007669"/>
    <property type="project" value="TreeGrafter"/>
</dbReference>
<keyword evidence="3" id="KW-0238">DNA-binding</keyword>
<dbReference type="Pfam" id="PF03466">
    <property type="entry name" value="LysR_substrate"/>
    <property type="match status" value="1"/>
</dbReference>
<dbReference type="KEGG" id="ppho:CTZ24_09810"/>
<gene>
    <name evidence="7" type="ORF">CTZ24_09810</name>
    <name evidence="6" type="ORF">Q3404_03690</name>
</gene>
<sequence length="297" mass="32583">MNRTGISELEIVLAVARRGSFSGAASELEISPSAVTNAVAALEKRLGVRLFNRTTRSVGLTEAGRRFTQKIAPAVEMIRSASEEVASQPADPAGTLRINVPPESCALWYDDILLPFLARYPRIRAEIHSQKEKVDIVAAGYDAGIRLADDIPADMIAVKLTPPLQMILVASPDYISRCGAPEQPQALSDHPCICMRMADGSIYRWELSQQQRRYKVQVEPQLVVNDLASAQKAVTGGLGIACLSQRHVVADIQAGRLVRLMPEWQVNLGELCLYYPGHRLVPPALKALTGFVRERFT</sequence>
<keyword evidence="4" id="KW-0804">Transcription</keyword>
<evidence type="ECO:0000313" key="9">
    <source>
        <dbReference type="Proteomes" id="UP001171299"/>
    </source>
</evidence>
<dbReference type="Gene3D" id="1.10.10.10">
    <property type="entry name" value="Winged helix-like DNA-binding domain superfamily/Winged helix DNA-binding domain"/>
    <property type="match status" value="1"/>
</dbReference>
<dbReference type="RefSeq" id="WP_021183300.1">
    <property type="nucleotide sequence ID" value="NZ_CP024636.1"/>
</dbReference>
<dbReference type="PANTHER" id="PTHR30537:SF1">
    <property type="entry name" value="HTH-TYPE TRANSCRIPTIONAL REGULATOR PGRR"/>
    <property type="match status" value="1"/>
</dbReference>
<evidence type="ECO:0000259" key="5">
    <source>
        <dbReference type="PROSITE" id="PS50931"/>
    </source>
</evidence>
<keyword evidence="2" id="KW-0805">Transcription regulation</keyword>
<keyword evidence="9" id="KW-1185">Reference proteome</keyword>
<evidence type="ECO:0000256" key="4">
    <source>
        <dbReference type="ARBA" id="ARBA00023163"/>
    </source>
</evidence>
<dbReference type="Gene3D" id="3.40.190.290">
    <property type="match status" value="1"/>
</dbReference>
<dbReference type="Proteomes" id="UP000424872">
    <property type="component" value="Chromosome"/>
</dbReference>
<evidence type="ECO:0000256" key="2">
    <source>
        <dbReference type="ARBA" id="ARBA00023015"/>
    </source>
</evidence>
<evidence type="ECO:0000313" key="8">
    <source>
        <dbReference type="Proteomes" id="UP000424872"/>
    </source>
</evidence>
<dbReference type="Proteomes" id="UP001171299">
    <property type="component" value="Unassembled WGS sequence"/>
</dbReference>
<reference evidence="6" key="3">
    <citation type="submission" date="2023-07" db="EMBL/GenBank/DDBJ databases">
        <title>The extreme plant-growth-promoting properties of Pantoea phytobeneficialis PF55 revealed by functional and genomic analysis.</title>
        <authorList>
            <person name="Nascimento F.X."/>
            <person name="Marcio R.J."/>
        </authorList>
    </citation>
    <scope>NUCLEOTIDE SEQUENCE</scope>
    <source>
        <strain evidence="6">PF55</strain>
    </source>
</reference>
<dbReference type="SUPFAM" id="SSF53850">
    <property type="entry name" value="Periplasmic binding protein-like II"/>
    <property type="match status" value="1"/>
</dbReference>
<dbReference type="FunFam" id="1.10.10.10:FF:000001">
    <property type="entry name" value="LysR family transcriptional regulator"/>
    <property type="match status" value="1"/>
</dbReference>
<protein>
    <submittedName>
        <fullName evidence="7">LysR family transcriptional regulator</fullName>
    </submittedName>
</protein>
<reference evidence="7" key="2">
    <citation type="journal article" date="2020" name="Environ. Microbiol.">
        <title>The extreme plant-growth-promoting properties of Pantoea phytobeneficialis MSR2 revealed by functional and genomic analysis.</title>
        <authorList>
            <person name="Nascimento F.X."/>
            <person name="Hernandez A.G."/>
            <person name="Glick B.R."/>
            <person name="Rossi M.J."/>
        </authorList>
    </citation>
    <scope>NUCLEOTIDE SEQUENCE</scope>
    <source>
        <strain evidence="7">MSR2</strain>
    </source>
</reference>
<organism evidence="7 8">
    <name type="scientific">Pantoea phytobeneficialis</name>
    <dbReference type="NCBI Taxonomy" id="2052056"/>
    <lineage>
        <taxon>Bacteria</taxon>
        <taxon>Pseudomonadati</taxon>
        <taxon>Pseudomonadota</taxon>
        <taxon>Gammaproteobacteria</taxon>
        <taxon>Enterobacterales</taxon>
        <taxon>Erwiniaceae</taxon>
        <taxon>Pantoea</taxon>
    </lineage>
</organism>
<dbReference type="InterPro" id="IPR000847">
    <property type="entry name" value="LysR_HTH_N"/>
</dbReference>
<evidence type="ECO:0000256" key="3">
    <source>
        <dbReference type="ARBA" id="ARBA00023125"/>
    </source>
</evidence>
<evidence type="ECO:0000313" key="6">
    <source>
        <dbReference type="EMBL" id="MDO6405670.1"/>
    </source>
</evidence>
<accession>A0AAP9H4P5</accession>